<proteinExistence type="predicted"/>
<dbReference type="KEGG" id="lez:GLE_2570"/>
<protein>
    <submittedName>
        <fullName evidence="1">Uncharacterized protein</fullName>
    </submittedName>
</protein>
<gene>
    <name evidence="1" type="ORF">GLE_2570</name>
</gene>
<dbReference type="PATRIC" id="fig|69.6.peg.2529"/>
<organism evidence="1 2">
    <name type="scientific">Lysobacter enzymogenes</name>
    <dbReference type="NCBI Taxonomy" id="69"/>
    <lineage>
        <taxon>Bacteria</taxon>
        <taxon>Pseudomonadati</taxon>
        <taxon>Pseudomonadota</taxon>
        <taxon>Gammaproteobacteria</taxon>
        <taxon>Lysobacterales</taxon>
        <taxon>Lysobacteraceae</taxon>
        <taxon>Lysobacter</taxon>
    </lineage>
</organism>
<dbReference type="InterPro" id="IPR021381">
    <property type="entry name" value="DUF3011"/>
</dbReference>
<name>A0A0S2DHY7_LYSEN</name>
<evidence type="ECO:0000313" key="1">
    <source>
        <dbReference type="EMBL" id="ALN57919.1"/>
    </source>
</evidence>
<dbReference type="Proteomes" id="UP000061569">
    <property type="component" value="Chromosome"/>
</dbReference>
<accession>A0A0S2DHY7</accession>
<evidence type="ECO:0000313" key="2">
    <source>
        <dbReference type="Proteomes" id="UP000061569"/>
    </source>
</evidence>
<dbReference type="AlphaFoldDB" id="A0A0S2DHY7"/>
<dbReference type="Pfam" id="PF11218">
    <property type="entry name" value="DUF3011"/>
    <property type="match status" value="1"/>
</dbReference>
<dbReference type="OrthoDB" id="6052310at2"/>
<reference evidence="1 2" key="1">
    <citation type="submission" date="2015-11" db="EMBL/GenBank/DDBJ databases">
        <title>Genome sequences of Lysobacter enzymogenes strain C3 and Lysobacter antibioticus ATCC 29479.</title>
        <authorList>
            <person name="Kobayashi D.Y."/>
        </authorList>
    </citation>
    <scope>NUCLEOTIDE SEQUENCE [LARGE SCALE GENOMIC DNA]</scope>
    <source>
        <strain evidence="1 2">C3</strain>
    </source>
</reference>
<sequence>MYVRIASGLALAAGLALCAQAEAAPQYGSHGGYGGGDTIRCESDGGRQRYCQADTRGGVRLSRQLSNSSCVQGSSWGYDRRGVWVSQGCRADFEIGRGGRGGSGWGQSGAGWGDRGGGQVLSCDSNKERLNRCNASVRRGARLVRQNSNSPCIEGQSWGWDRNGVWVSNGCRGQFRID</sequence>
<dbReference type="EMBL" id="CP013140">
    <property type="protein sequence ID" value="ALN57919.1"/>
    <property type="molecule type" value="Genomic_DNA"/>
</dbReference>